<organism evidence="7 8">
    <name type="scientific">Thiocapsa roseopersicina</name>
    <dbReference type="NCBI Taxonomy" id="1058"/>
    <lineage>
        <taxon>Bacteria</taxon>
        <taxon>Pseudomonadati</taxon>
        <taxon>Pseudomonadota</taxon>
        <taxon>Gammaproteobacteria</taxon>
        <taxon>Chromatiales</taxon>
        <taxon>Chromatiaceae</taxon>
        <taxon>Thiocapsa</taxon>
    </lineage>
</organism>
<feature type="transmembrane region" description="Helical" evidence="5">
    <location>
        <begin position="516"/>
        <end position="549"/>
    </location>
</feature>
<dbReference type="CDD" id="cd07042">
    <property type="entry name" value="STAS_SulP_like_sulfate_transporter"/>
    <property type="match status" value="1"/>
</dbReference>
<dbReference type="Proteomes" id="UP000198816">
    <property type="component" value="Unassembled WGS sequence"/>
</dbReference>
<dbReference type="PANTHER" id="PTHR11814">
    <property type="entry name" value="SULFATE TRANSPORTER"/>
    <property type="match status" value="1"/>
</dbReference>
<feature type="transmembrane region" description="Helical" evidence="5">
    <location>
        <begin position="52"/>
        <end position="70"/>
    </location>
</feature>
<dbReference type="InterPro" id="IPR001902">
    <property type="entry name" value="SLC26A/SulP_fam"/>
</dbReference>
<dbReference type="Pfam" id="PF00916">
    <property type="entry name" value="Sulfate_transp"/>
    <property type="match status" value="2"/>
</dbReference>
<evidence type="ECO:0000256" key="5">
    <source>
        <dbReference type="SAM" id="Phobius"/>
    </source>
</evidence>
<dbReference type="Pfam" id="PF01740">
    <property type="entry name" value="STAS"/>
    <property type="match status" value="1"/>
</dbReference>
<feature type="transmembrane region" description="Helical" evidence="5">
    <location>
        <begin position="180"/>
        <end position="198"/>
    </location>
</feature>
<dbReference type="SUPFAM" id="SSF52091">
    <property type="entry name" value="SpoIIaa-like"/>
    <property type="match status" value="1"/>
</dbReference>
<feature type="transmembrane region" description="Helical" evidence="5">
    <location>
        <begin position="383"/>
        <end position="402"/>
    </location>
</feature>
<dbReference type="GO" id="GO:0016020">
    <property type="term" value="C:membrane"/>
    <property type="evidence" value="ECO:0007669"/>
    <property type="project" value="UniProtKB-SubCell"/>
</dbReference>
<dbReference type="Gene3D" id="3.30.750.24">
    <property type="entry name" value="STAS domain"/>
    <property type="match status" value="1"/>
</dbReference>
<dbReference type="InterPro" id="IPR011547">
    <property type="entry name" value="SLC26A/SulP_dom"/>
</dbReference>
<feature type="transmembrane region" description="Helical" evidence="5">
    <location>
        <begin position="461"/>
        <end position="481"/>
    </location>
</feature>
<feature type="transmembrane region" description="Helical" evidence="5">
    <location>
        <begin position="205"/>
        <end position="224"/>
    </location>
</feature>
<dbReference type="OrthoDB" id="9769739at2"/>
<keyword evidence="8" id="KW-1185">Reference proteome</keyword>
<dbReference type="InterPro" id="IPR036513">
    <property type="entry name" value="STAS_dom_sf"/>
</dbReference>
<feature type="transmembrane region" description="Helical" evidence="5">
    <location>
        <begin position="77"/>
        <end position="95"/>
    </location>
</feature>
<evidence type="ECO:0000256" key="1">
    <source>
        <dbReference type="ARBA" id="ARBA00004141"/>
    </source>
</evidence>
<name>A0A1H2T6Y7_THIRO</name>
<dbReference type="GO" id="GO:0055085">
    <property type="term" value="P:transmembrane transport"/>
    <property type="evidence" value="ECO:0007669"/>
    <property type="project" value="InterPro"/>
</dbReference>
<dbReference type="RefSeq" id="WP_093028933.1">
    <property type="nucleotide sequence ID" value="NZ_FNNZ01000003.1"/>
</dbReference>
<reference evidence="8" key="1">
    <citation type="submission" date="2016-10" db="EMBL/GenBank/DDBJ databases">
        <authorList>
            <person name="Varghese N."/>
            <person name="Submissions S."/>
        </authorList>
    </citation>
    <scope>NUCLEOTIDE SEQUENCE [LARGE SCALE GENOMIC DNA]</scope>
    <source>
        <strain evidence="8">DSM 217</strain>
    </source>
</reference>
<proteinExistence type="predicted"/>
<feature type="transmembrane region" description="Helical" evidence="5">
    <location>
        <begin position="423"/>
        <end position="441"/>
    </location>
</feature>
<evidence type="ECO:0000313" key="7">
    <source>
        <dbReference type="EMBL" id="SDW39527.1"/>
    </source>
</evidence>
<feature type="transmembrane region" description="Helical" evidence="5">
    <location>
        <begin position="134"/>
        <end position="160"/>
    </location>
</feature>
<evidence type="ECO:0000256" key="2">
    <source>
        <dbReference type="ARBA" id="ARBA00022692"/>
    </source>
</evidence>
<keyword evidence="3 5" id="KW-1133">Transmembrane helix</keyword>
<evidence type="ECO:0000259" key="6">
    <source>
        <dbReference type="PROSITE" id="PS50801"/>
    </source>
</evidence>
<gene>
    <name evidence="7" type="ORF">SAMN05421783_103318</name>
</gene>
<dbReference type="STRING" id="1058.SAMN05421783_103318"/>
<dbReference type="AlphaFoldDB" id="A0A1H2T6Y7"/>
<sequence>MMERLHPVLPFLRWFPMSREGSRDDIIAGITVALVLLPQGMAYAQLAGLPVVYGLYASFIPVMIASMWGSSSQLHTGPVAMLSLMSAAAIIPFASPGSASFIELSIMLALMVGVLRLALGLFKLGAIVNLLSSPVVVGFTNAAALIIGLSQLSKIIGVPFPRSDFYLADLWRVVQQIGETHWPTLMFALVAFLLINGIKRVSSKLPGVLIAVLATTAGSTLIGFEHKSTVGIEQIQDVRTVETIESYNQTEMRIKALTALIAERSREAARLEQEGGMEAIKRAAELSASVRLFQYELDQSRSQNNARRIDLHAIRLEGSPIPDGPMLLFAKGQVPEGLARDGRVWHFVETRDGTVTLSSGGAVVGEIPKGLPQFAVPEVHWDLILALLPAAIVMALIGFMEATSISKAIATTTGERINAGKELVGQGLANIVGSFFSSYTVSGSFSRSAVAAKTGAKTGLFAVISALAVMVFLLFFTSYLYSLPQAVLAVIVMMAVFGLIRVAPLVHAWKVDRGGAIVGIVTFLATLLMAPAIANGILLGIVLTVLLYLIKSMRPRAEIVARKPDGTLGGIKAHNLAPVSETVVPVRFDGSLTFSTVAYFEDIVLEAIAEFPKTRVILIIGSGINEIDASGEEKINEVAKQLRDAGIGLYFSGLKHQVMSVLEKTGIVEKLGRDHFFPNKEFALKELLERYEGASEPQNK</sequence>
<keyword evidence="4 5" id="KW-0472">Membrane</keyword>
<protein>
    <submittedName>
        <fullName evidence="7">STAS domain-containing protein</fullName>
    </submittedName>
</protein>
<feature type="domain" description="STAS" evidence="6">
    <location>
        <begin position="573"/>
        <end position="687"/>
    </location>
</feature>
<keyword evidence="2 5" id="KW-0812">Transmembrane</keyword>
<accession>A0A1H2T6Y7</accession>
<comment type="subcellular location">
    <subcellularLocation>
        <location evidence="1">Membrane</location>
        <topology evidence="1">Multi-pass membrane protein</topology>
    </subcellularLocation>
</comment>
<evidence type="ECO:0000313" key="8">
    <source>
        <dbReference type="Proteomes" id="UP000198816"/>
    </source>
</evidence>
<dbReference type="PROSITE" id="PS50801">
    <property type="entry name" value="STAS"/>
    <property type="match status" value="1"/>
</dbReference>
<evidence type="ECO:0000256" key="3">
    <source>
        <dbReference type="ARBA" id="ARBA00022989"/>
    </source>
</evidence>
<feature type="transmembrane region" description="Helical" evidence="5">
    <location>
        <begin position="101"/>
        <end position="122"/>
    </location>
</feature>
<evidence type="ECO:0000256" key="4">
    <source>
        <dbReference type="ARBA" id="ARBA00023136"/>
    </source>
</evidence>
<feature type="transmembrane region" description="Helical" evidence="5">
    <location>
        <begin position="486"/>
        <end position="504"/>
    </location>
</feature>
<dbReference type="InterPro" id="IPR002645">
    <property type="entry name" value="STAS_dom"/>
</dbReference>
<dbReference type="EMBL" id="FNNZ01000003">
    <property type="protein sequence ID" value="SDW39527.1"/>
    <property type="molecule type" value="Genomic_DNA"/>
</dbReference>